<dbReference type="VEuPathDB" id="FungiDB:MMYC01_204609"/>
<dbReference type="GO" id="GO:0030246">
    <property type="term" value="F:carbohydrate binding"/>
    <property type="evidence" value="ECO:0007669"/>
    <property type="project" value="InterPro"/>
</dbReference>
<dbReference type="InterPro" id="IPR004199">
    <property type="entry name" value="B-gal_small/dom_5"/>
</dbReference>
<comment type="similarity">
    <text evidence="1 5">Belongs to the glycosyl hydrolase 2 family.</text>
</comment>
<dbReference type="InterPro" id="IPR006101">
    <property type="entry name" value="Glyco_hydro_2"/>
</dbReference>
<evidence type="ECO:0000259" key="6">
    <source>
        <dbReference type="SMART" id="SM01038"/>
    </source>
</evidence>
<dbReference type="InterPro" id="IPR023230">
    <property type="entry name" value="Glyco_hydro_2_CS"/>
</dbReference>
<dbReference type="Pfam" id="PF16353">
    <property type="entry name" value="LacZ_4"/>
    <property type="match status" value="1"/>
</dbReference>
<dbReference type="EMBL" id="LCTW02000060">
    <property type="protein sequence ID" value="KXX80429.1"/>
    <property type="molecule type" value="Genomic_DNA"/>
</dbReference>
<dbReference type="Gene3D" id="2.70.98.10">
    <property type="match status" value="1"/>
</dbReference>
<keyword evidence="8" id="KW-1185">Reference proteome</keyword>
<dbReference type="Pfam" id="PF02836">
    <property type="entry name" value="Glyco_hydro_2_C"/>
    <property type="match status" value="1"/>
</dbReference>
<proteinExistence type="inferred from homology"/>
<dbReference type="InterPro" id="IPR006102">
    <property type="entry name" value="Ig-like_GH2"/>
</dbReference>
<feature type="domain" description="Beta galactosidase small chain/" evidence="6">
    <location>
        <begin position="743"/>
        <end position="1036"/>
    </location>
</feature>
<dbReference type="SUPFAM" id="SSF74650">
    <property type="entry name" value="Galactose mutarotase-like"/>
    <property type="match status" value="1"/>
</dbReference>
<gene>
    <name evidence="7" type="ORF">MMYC01_204609</name>
</gene>
<dbReference type="InterPro" id="IPR023232">
    <property type="entry name" value="Glyco_hydro_2_AS"/>
</dbReference>
<dbReference type="SMR" id="A0A175WAB7"/>
<dbReference type="Proteomes" id="UP000078237">
    <property type="component" value="Unassembled WGS sequence"/>
</dbReference>
<dbReference type="PANTHER" id="PTHR46323:SF1">
    <property type="entry name" value="LACTASE"/>
    <property type="match status" value="1"/>
</dbReference>
<comment type="caution">
    <text evidence="7">The sequence shown here is derived from an EMBL/GenBank/DDBJ whole genome shotgun (WGS) entry which is preliminary data.</text>
</comment>
<dbReference type="Gene3D" id="2.60.120.260">
    <property type="entry name" value="Galactose-binding domain-like"/>
    <property type="match status" value="1"/>
</dbReference>
<name>A0A175WAB7_9PEZI</name>
<sequence length="1040" mass="116312">MTAPQGIPLQEDGSKPDYANEAVFRRNTLPPRSYYIPDTALLLNGQWDFHYTSSPLNAPKPLTSSAEVQTDELPANSDGWTAIQVPGHWQLQGHGIPHYTNVQYPIPVCPPYVPTENPTGTYRRTFRVPSSWEGSHLRLRFDGVDSAYHVWVNGILVGYAQGSRNAHEFDVTEYVKHGDLNEVFVRVYQWSDGSYIEDQDQWWLSGIYRDVHLIAFPSQTRIEDWFLRADLDSDYKDAILHATLDIVASSKATIDLTIRELPKYGGNTILSAHQEIDKGGKIYMDIPVKNPKKWTAETPYLYSVEIAISSSAQSQTVSQNMGFRKVEMKNGLICVNGQPIQLRGVNRHDHHPLFGRAVPLDFIRRDLLLMKTHNINALRCSHYPSHPKLFDIADELGLWVMDEADLECHGFYDAVARPLNIPEEMDYEERKKLTFGQAAKYTSDNPSWKAAYVDRMEQMVQRDKNHPSIVIWSLGNEAFYGQNHKAMYEYSKKADPERPVHYEGDAHAESADMYSYMYPSVNRLVRLAKTEGVESDGSFEKPIVLCEYAHAMGNGPGWLEDYEEAFRTYPRLQGGFIWEWANHGLWKEDPDGKSYYAYGGDFGDVPNDGTFVMDGLLHSTHNPTPGLVEFKKVIQPLKLAVEGDSLVISNLYNFVSLEHLSASYALEEFSERQLPTEIADVKSKHEAYLTVSFRLRAATPWADAGHEVAWLQHQISAAEQTILAHRTRGPPDVKLGFAGTELTVTGDNFTFSFDRTRGCLTSWTAGALPLLIPDPATGAAITPSFWRPPTDNDNPSSFPYWQRFGVDAMTSQLRSTDIDQDDDSNVHITFTTFLTPPVLAWGFLATTTYTICPRGTLSIAVHLKPTGSAPKHIPRAGLNLRLPGRLDKVDWLGLGPGESYPDKQTAQRVGVWGVDSVAELHTPYEVPQEGGNRMGTRWVSIREPTSYGGGMRVITAGEGKWSGNCERKFSFNAGRFSDATVQAAKHPCDLVEEEDGATLLRLDGRVAGVGTGACGPAVREDLMVSVEEMKFGFVLEGLGS</sequence>
<dbReference type="Gene3D" id="2.60.40.10">
    <property type="entry name" value="Immunoglobulins"/>
    <property type="match status" value="2"/>
</dbReference>
<dbReference type="Pfam" id="PF02837">
    <property type="entry name" value="Glyco_hydro_2_N"/>
    <property type="match status" value="1"/>
</dbReference>
<dbReference type="InterPro" id="IPR032312">
    <property type="entry name" value="LacZ_4"/>
</dbReference>
<dbReference type="SUPFAM" id="SSF51445">
    <property type="entry name" value="(Trans)glycosidases"/>
    <property type="match status" value="1"/>
</dbReference>
<dbReference type="SMART" id="SM01038">
    <property type="entry name" value="Bgal_small_N"/>
    <property type="match status" value="1"/>
</dbReference>
<organism evidence="7 8">
    <name type="scientific">Madurella mycetomatis</name>
    <dbReference type="NCBI Taxonomy" id="100816"/>
    <lineage>
        <taxon>Eukaryota</taxon>
        <taxon>Fungi</taxon>
        <taxon>Dikarya</taxon>
        <taxon>Ascomycota</taxon>
        <taxon>Pezizomycotina</taxon>
        <taxon>Sordariomycetes</taxon>
        <taxon>Sordariomycetidae</taxon>
        <taxon>Sordariales</taxon>
        <taxon>Sordariales incertae sedis</taxon>
        <taxon>Madurella</taxon>
    </lineage>
</organism>
<dbReference type="PANTHER" id="PTHR46323">
    <property type="entry name" value="BETA-GALACTOSIDASE"/>
    <property type="match status" value="1"/>
</dbReference>
<dbReference type="InterPro" id="IPR011013">
    <property type="entry name" value="Gal_mutarotase_sf_dom"/>
</dbReference>
<dbReference type="SUPFAM" id="SSF49303">
    <property type="entry name" value="beta-Galactosidase/glucuronidase domain"/>
    <property type="match status" value="2"/>
</dbReference>
<evidence type="ECO:0000256" key="3">
    <source>
        <dbReference type="ARBA" id="ARBA00023295"/>
    </source>
</evidence>
<dbReference type="InterPro" id="IPR050347">
    <property type="entry name" value="Bact_Beta-galactosidase"/>
</dbReference>
<dbReference type="GO" id="GO:0005990">
    <property type="term" value="P:lactose catabolic process"/>
    <property type="evidence" value="ECO:0007669"/>
    <property type="project" value="TreeGrafter"/>
</dbReference>
<dbReference type="InterPro" id="IPR014718">
    <property type="entry name" value="GH-type_carb-bd"/>
</dbReference>
<dbReference type="GO" id="GO:0009341">
    <property type="term" value="C:beta-galactosidase complex"/>
    <property type="evidence" value="ECO:0007669"/>
    <property type="project" value="InterPro"/>
</dbReference>
<evidence type="ECO:0000313" key="8">
    <source>
        <dbReference type="Proteomes" id="UP000078237"/>
    </source>
</evidence>
<dbReference type="InterPro" id="IPR006104">
    <property type="entry name" value="Glyco_hydro_2_N"/>
</dbReference>
<dbReference type="Gene3D" id="3.20.20.80">
    <property type="entry name" value="Glycosidases"/>
    <property type="match status" value="1"/>
</dbReference>
<dbReference type="STRING" id="100816.A0A175WAB7"/>
<evidence type="ECO:0000256" key="5">
    <source>
        <dbReference type="RuleBase" id="RU361154"/>
    </source>
</evidence>
<evidence type="ECO:0000313" key="7">
    <source>
        <dbReference type="EMBL" id="KXX80429.1"/>
    </source>
</evidence>
<dbReference type="Pfam" id="PF00703">
    <property type="entry name" value="Glyco_hydro_2"/>
    <property type="match status" value="1"/>
</dbReference>
<dbReference type="InterPro" id="IPR008979">
    <property type="entry name" value="Galactose-bd-like_sf"/>
</dbReference>
<reference evidence="7 8" key="1">
    <citation type="journal article" date="2016" name="Genome Announc.">
        <title>Genome Sequence of Madurella mycetomatis mm55, Isolated from a Human Mycetoma Case in Sudan.</title>
        <authorList>
            <person name="Smit S."/>
            <person name="Derks M.F."/>
            <person name="Bervoets S."/>
            <person name="Fahal A."/>
            <person name="van Leeuwen W."/>
            <person name="van Belkum A."/>
            <person name="van de Sande W.W."/>
        </authorList>
    </citation>
    <scope>NUCLEOTIDE SEQUENCE [LARGE SCALE GENOMIC DNA]</scope>
    <source>
        <strain evidence="8">mm55</strain>
    </source>
</reference>
<dbReference type="InterPro" id="IPR013783">
    <property type="entry name" value="Ig-like_fold"/>
</dbReference>
<dbReference type="InterPro" id="IPR006103">
    <property type="entry name" value="Glyco_hydro_2_cat"/>
</dbReference>
<dbReference type="PRINTS" id="PR00132">
    <property type="entry name" value="GLHYDRLASE2"/>
</dbReference>
<dbReference type="PROSITE" id="PS00719">
    <property type="entry name" value="GLYCOSYL_HYDROL_F2_1"/>
    <property type="match status" value="1"/>
</dbReference>
<dbReference type="FunFam" id="3.20.20.80:FF:000018">
    <property type="entry name" value="Beta-galactosidase"/>
    <property type="match status" value="1"/>
</dbReference>
<protein>
    <recommendedName>
        <fullName evidence="4">Lactase</fullName>
    </recommendedName>
</protein>
<dbReference type="PROSITE" id="PS00608">
    <property type="entry name" value="GLYCOSYL_HYDROL_F2_2"/>
    <property type="match status" value="1"/>
</dbReference>
<dbReference type="Pfam" id="PF02929">
    <property type="entry name" value="Bgal_small_N"/>
    <property type="match status" value="1"/>
</dbReference>
<dbReference type="OrthoDB" id="408320at2759"/>
<dbReference type="SUPFAM" id="SSF49785">
    <property type="entry name" value="Galactose-binding domain-like"/>
    <property type="match status" value="1"/>
</dbReference>
<dbReference type="GO" id="GO:0004565">
    <property type="term" value="F:beta-galactosidase activity"/>
    <property type="evidence" value="ECO:0007669"/>
    <property type="project" value="InterPro"/>
</dbReference>
<evidence type="ECO:0000256" key="2">
    <source>
        <dbReference type="ARBA" id="ARBA00022801"/>
    </source>
</evidence>
<evidence type="ECO:0000256" key="4">
    <source>
        <dbReference type="ARBA" id="ARBA00032230"/>
    </source>
</evidence>
<dbReference type="InterPro" id="IPR017853">
    <property type="entry name" value="GH"/>
</dbReference>
<evidence type="ECO:0000256" key="1">
    <source>
        <dbReference type="ARBA" id="ARBA00007401"/>
    </source>
</evidence>
<accession>A0A175WAB7</accession>
<keyword evidence="2 5" id="KW-0378">Hydrolase</keyword>
<dbReference type="InterPro" id="IPR036156">
    <property type="entry name" value="Beta-gal/glucu_dom_sf"/>
</dbReference>
<keyword evidence="3 5" id="KW-0326">Glycosidase</keyword>
<dbReference type="AlphaFoldDB" id="A0A175WAB7"/>
<dbReference type="FunFam" id="2.60.120.260:FF:000125">
    <property type="entry name" value="Intracellular beta-galactosidase BgaD"/>
    <property type="match status" value="1"/>
</dbReference>